<accession>A0A8H3HDZ5</accession>
<comment type="caution">
    <text evidence="1">The sequence shown here is derived from an EMBL/GenBank/DDBJ whole genome shotgun (WGS) entry which is preliminary data.</text>
</comment>
<reference evidence="1" key="1">
    <citation type="submission" date="2021-01" db="EMBL/GenBank/DDBJ databases">
        <authorList>
            <person name="Kaushik A."/>
        </authorList>
    </citation>
    <scope>NUCLEOTIDE SEQUENCE</scope>
    <source>
        <strain evidence="1">AG2-2IIIB</strain>
    </source>
</reference>
<organism evidence="1 2">
    <name type="scientific">Rhizoctonia solani</name>
    <dbReference type="NCBI Taxonomy" id="456999"/>
    <lineage>
        <taxon>Eukaryota</taxon>
        <taxon>Fungi</taxon>
        <taxon>Dikarya</taxon>
        <taxon>Basidiomycota</taxon>
        <taxon>Agaricomycotina</taxon>
        <taxon>Agaricomycetes</taxon>
        <taxon>Cantharellales</taxon>
        <taxon>Ceratobasidiaceae</taxon>
        <taxon>Rhizoctonia</taxon>
    </lineage>
</organism>
<dbReference type="AlphaFoldDB" id="A0A8H3HDZ5"/>
<name>A0A8H3HDZ5_9AGAM</name>
<dbReference type="EMBL" id="CAJMWT010007071">
    <property type="protein sequence ID" value="CAE6522363.1"/>
    <property type="molecule type" value="Genomic_DNA"/>
</dbReference>
<protein>
    <submittedName>
        <fullName evidence="1">Uncharacterized protein</fullName>
    </submittedName>
</protein>
<dbReference type="Proteomes" id="UP000663843">
    <property type="component" value="Unassembled WGS sequence"/>
</dbReference>
<sequence length="99" mass="11069">AKARQRHLMPQAEDDECIEGVLNILWSDIVKPVLDELGYIGDVPREPLPHITWCPTGLLSFLPLHAAGDYSQLGPEYSTTPYHPTYPHLALYSHLPLAP</sequence>
<feature type="non-terminal residue" evidence="1">
    <location>
        <position position="1"/>
    </location>
</feature>
<evidence type="ECO:0000313" key="1">
    <source>
        <dbReference type="EMBL" id="CAE6522363.1"/>
    </source>
</evidence>
<proteinExistence type="predicted"/>
<gene>
    <name evidence="1" type="ORF">RDB_LOCUS167340</name>
</gene>
<evidence type="ECO:0000313" key="2">
    <source>
        <dbReference type="Proteomes" id="UP000663843"/>
    </source>
</evidence>